<sequence length="97" mass="11789">KTIVTRTLLVGFLKLLPILYILWRDISINYVTLFLKLRRAGRSVKYEFMLIIVNRFIKIQYFVLIERLLTEELIEKFINHIYIFYSFLITIIFNRGI</sequence>
<proteinExistence type="predicted"/>
<feature type="transmembrane region" description="Helical" evidence="1">
    <location>
        <begin position="77"/>
        <end position="94"/>
    </location>
</feature>
<dbReference type="GeneID" id="20828401"/>
<keyword evidence="3" id="KW-1185">Reference proteome</keyword>
<feature type="transmembrane region" description="Helical" evidence="1">
    <location>
        <begin position="44"/>
        <end position="65"/>
    </location>
</feature>
<protein>
    <submittedName>
        <fullName evidence="2">Uncharacterized protein</fullName>
    </submittedName>
</protein>
<dbReference type="VEuPathDB" id="FungiDB:NEUTE1DRAFT_53438"/>
<evidence type="ECO:0000256" key="1">
    <source>
        <dbReference type="SAM" id="Phobius"/>
    </source>
</evidence>
<dbReference type="Proteomes" id="UP000008065">
    <property type="component" value="Unassembled WGS sequence"/>
</dbReference>
<evidence type="ECO:0000313" key="3">
    <source>
        <dbReference type="Proteomes" id="UP000008065"/>
    </source>
</evidence>
<dbReference type="AlphaFoldDB" id="F8MZF4"/>
<accession>F8MZF4</accession>
<name>F8MZF4_NEUT8</name>
<dbReference type="HOGENOM" id="CLU_183422_0_0_1"/>
<keyword evidence="1" id="KW-0472">Membrane</keyword>
<evidence type="ECO:0000313" key="2">
    <source>
        <dbReference type="EMBL" id="EGO52844.1"/>
    </source>
</evidence>
<gene>
    <name evidence="2" type="ORF">NEUTE1DRAFT_53438</name>
</gene>
<dbReference type="EMBL" id="GL891382">
    <property type="protein sequence ID" value="EGO52844.1"/>
    <property type="molecule type" value="Genomic_DNA"/>
</dbReference>
<feature type="transmembrane region" description="Helical" evidence="1">
    <location>
        <begin position="6"/>
        <end position="23"/>
    </location>
</feature>
<dbReference type="KEGG" id="nte:NEUTE1DRAFT53438"/>
<keyword evidence="1" id="KW-0812">Transmembrane</keyword>
<feature type="non-terminal residue" evidence="2">
    <location>
        <position position="1"/>
    </location>
</feature>
<organism evidence="2 3">
    <name type="scientific">Neurospora tetrasperma (strain FGSC 2508 / ATCC MYA-4615 / P0657)</name>
    <dbReference type="NCBI Taxonomy" id="510951"/>
    <lineage>
        <taxon>Eukaryota</taxon>
        <taxon>Fungi</taxon>
        <taxon>Dikarya</taxon>
        <taxon>Ascomycota</taxon>
        <taxon>Pezizomycotina</taxon>
        <taxon>Sordariomycetes</taxon>
        <taxon>Sordariomycetidae</taxon>
        <taxon>Sordariales</taxon>
        <taxon>Sordariaceae</taxon>
        <taxon>Neurospora</taxon>
    </lineage>
</organism>
<reference evidence="3" key="1">
    <citation type="journal article" date="2011" name="Genetics">
        <title>Massive changes in genome architecture accompany the transition to self-fertility in the filamentous fungus Neurospora tetrasperma.</title>
        <authorList>
            <person name="Ellison C.E."/>
            <person name="Stajich J.E."/>
            <person name="Jacobson D.J."/>
            <person name="Natvig D.O."/>
            <person name="Lapidus A."/>
            <person name="Foster B."/>
            <person name="Aerts A."/>
            <person name="Riley R."/>
            <person name="Lindquist E.A."/>
            <person name="Grigoriev I.V."/>
            <person name="Taylor J.W."/>
        </authorList>
    </citation>
    <scope>NUCLEOTIDE SEQUENCE [LARGE SCALE GENOMIC DNA]</scope>
    <source>
        <strain evidence="3">FGSC 2508 / P0657</strain>
    </source>
</reference>
<keyword evidence="1" id="KW-1133">Transmembrane helix</keyword>
<dbReference type="RefSeq" id="XP_009856476.1">
    <property type="nucleotide sequence ID" value="XM_009858174.1"/>
</dbReference>
<dbReference type="OrthoDB" id="3689183at2759"/>